<comment type="caution">
    <text evidence="2">The sequence shown here is derived from an EMBL/GenBank/DDBJ whole genome shotgun (WGS) entry which is preliminary data.</text>
</comment>
<dbReference type="CDD" id="cd07814">
    <property type="entry name" value="SRPBCC_CalC_Aha1-like"/>
    <property type="match status" value="1"/>
</dbReference>
<reference evidence="1" key="1">
    <citation type="submission" date="2018-10" db="EMBL/GenBank/DDBJ databases">
        <authorList>
            <person name="Vincent A.T."/>
            <person name="Schiettekatte O."/>
            <person name="Bourhy P."/>
            <person name="Veyrier F.J."/>
            <person name="Picardeau M."/>
        </authorList>
    </citation>
    <scope>NUCLEOTIDE SEQUENCE</scope>
    <source>
        <strain evidence="1">201800295</strain>
    </source>
</reference>
<dbReference type="Proteomes" id="UP000297641">
    <property type="component" value="Unassembled WGS sequence"/>
</dbReference>
<dbReference type="EMBL" id="RQFD01000003">
    <property type="protein sequence ID" value="TGK52271.1"/>
    <property type="molecule type" value="Genomic_DNA"/>
</dbReference>
<accession>A0A7I0HRS2</accession>
<evidence type="ECO:0000313" key="3">
    <source>
        <dbReference type="Proteomes" id="UP000297617"/>
    </source>
</evidence>
<proteinExistence type="predicted"/>
<dbReference type="RefSeq" id="WP_135752914.1">
    <property type="nucleotide sequence ID" value="NZ_RQFD01000003.1"/>
</dbReference>
<evidence type="ECO:0000313" key="4">
    <source>
        <dbReference type="Proteomes" id="UP000297641"/>
    </source>
</evidence>
<keyword evidence="3" id="KW-1185">Reference proteome</keyword>
<dbReference type="SUPFAM" id="SSF55961">
    <property type="entry name" value="Bet v1-like"/>
    <property type="match status" value="1"/>
</dbReference>
<evidence type="ECO:0000313" key="1">
    <source>
        <dbReference type="EMBL" id="TGK52271.1"/>
    </source>
</evidence>
<sequence length="156" mass="17543">MNGIYHKIGIKAAEEKVMGALTTKFGLSNWWTSDVEGNFTSGVSSVGDSIFFGFGHGNPMEMKVKESEQRGLLWECKSGPDDWIGSHIHFLLDQGNLSDGTQLTILYFRHKDWKHESEFTAHCSMKWATFLLSLKDFLEIGIGKPAPNDIKIDDMN</sequence>
<evidence type="ECO:0000313" key="2">
    <source>
        <dbReference type="EMBL" id="TGL04923.1"/>
    </source>
</evidence>
<gene>
    <name evidence="1" type="ORF">EHQ10_00500</name>
    <name evidence="2" type="ORF">EHQ43_11630</name>
</gene>
<dbReference type="InterPro" id="IPR023393">
    <property type="entry name" value="START-like_dom_sf"/>
</dbReference>
<organism evidence="2 4">
    <name type="scientific">Leptospira bouyouniensis</name>
    <dbReference type="NCBI Taxonomy" id="2484911"/>
    <lineage>
        <taxon>Bacteria</taxon>
        <taxon>Pseudomonadati</taxon>
        <taxon>Spirochaetota</taxon>
        <taxon>Spirochaetia</taxon>
        <taxon>Leptospirales</taxon>
        <taxon>Leptospiraceae</taxon>
        <taxon>Leptospira</taxon>
    </lineage>
</organism>
<dbReference type="EMBL" id="RQFT01000010">
    <property type="protein sequence ID" value="TGL04923.1"/>
    <property type="molecule type" value="Genomic_DNA"/>
</dbReference>
<dbReference type="AlphaFoldDB" id="A0A7I0HRS2"/>
<reference evidence="2 4" key="2">
    <citation type="journal article" date="2019" name="PLoS Negl. Trop. Dis.">
        <title>Revisiting the worldwide diversity of Leptospira species in the environment.</title>
        <authorList>
            <person name="Vincent A.T."/>
            <person name="Schiettekatte O."/>
            <person name="Bourhy P."/>
            <person name="Veyrier F.J."/>
            <person name="Picardeau M."/>
        </authorList>
    </citation>
    <scope>NUCLEOTIDE SEQUENCE [LARGE SCALE GENOMIC DNA]</scope>
    <source>
        <strain evidence="2 4">201800273</strain>
        <strain evidence="1">201800295</strain>
    </source>
</reference>
<dbReference type="Proteomes" id="UP000297617">
    <property type="component" value="Unassembled WGS sequence"/>
</dbReference>
<dbReference type="Gene3D" id="3.30.530.20">
    <property type="match status" value="1"/>
</dbReference>
<name>A0A7I0HRS2_9LEPT</name>
<protein>
    <submittedName>
        <fullName evidence="2">SRPBCC domain-containing protein</fullName>
    </submittedName>
</protein>